<keyword evidence="5" id="KW-0347">Helicase</keyword>
<comment type="caution">
    <text evidence="5">The sequence shown here is derived from an EMBL/GenBank/DDBJ whole genome shotgun (WGS) entry which is preliminary data.</text>
</comment>
<evidence type="ECO:0000256" key="2">
    <source>
        <dbReference type="ARBA" id="ARBA00022490"/>
    </source>
</evidence>
<organism evidence="5 6">
    <name type="scientific">Stichopus japonicus</name>
    <name type="common">Sea cucumber</name>
    <dbReference type="NCBI Taxonomy" id="307972"/>
    <lineage>
        <taxon>Eukaryota</taxon>
        <taxon>Metazoa</taxon>
        <taxon>Echinodermata</taxon>
        <taxon>Eleutherozoa</taxon>
        <taxon>Echinozoa</taxon>
        <taxon>Holothuroidea</taxon>
        <taxon>Aspidochirotacea</taxon>
        <taxon>Aspidochirotida</taxon>
        <taxon>Stichopodidae</taxon>
        <taxon>Apostichopus</taxon>
    </lineage>
</organism>
<dbReference type="Proteomes" id="UP000230750">
    <property type="component" value="Unassembled WGS sequence"/>
</dbReference>
<accession>A0A2G8JB21</accession>
<keyword evidence="2" id="KW-0963">Cytoplasm</keyword>
<dbReference type="STRING" id="307972.A0A2G8JB21"/>
<keyword evidence="6" id="KW-1185">Reference proteome</keyword>
<feature type="domain" description="DNA2/NAM7 helicase-like C-terminal" evidence="4">
    <location>
        <begin position="12"/>
        <end position="42"/>
    </location>
</feature>
<keyword evidence="5" id="KW-0378">Hydrolase</keyword>
<dbReference type="GO" id="GO:0005737">
    <property type="term" value="C:cytoplasm"/>
    <property type="evidence" value="ECO:0007669"/>
    <property type="project" value="UniProtKB-SubCell"/>
</dbReference>
<feature type="non-terminal residue" evidence="5">
    <location>
        <position position="1"/>
    </location>
</feature>
<feature type="compositionally biased region" description="Basic and acidic residues" evidence="3">
    <location>
        <begin position="143"/>
        <end position="157"/>
    </location>
</feature>
<dbReference type="OrthoDB" id="6513042at2759"/>
<dbReference type="InterPro" id="IPR041679">
    <property type="entry name" value="DNA2/NAM7-like_C"/>
</dbReference>
<evidence type="ECO:0000313" key="5">
    <source>
        <dbReference type="EMBL" id="PIK32933.1"/>
    </source>
</evidence>
<keyword evidence="5" id="KW-0547">Nucleotide-binding</keyword>
<evidence type="ECO:0000313" key="6">
    <source>
        <dbReference type="Proteomes" id="UP000230750"/>
    </source>
</evidence>
<dbReference type="EMBL" id="MRZV01002942">
    <property type="protein sequence ID" value="PIK32933.1"/>
    <property type="molecule type" value="Genomic_DNA"/>
</dbReference>
<evidence type="ECO:0000256" key="3">
    <source>
        <dbReference type="SAM" id="MobiDB-lite"/>
    </source>
</evidence>
<comment type="subcellular location">
    <subcellularLocation>
        <location evidence="1">Cytoplasm</location>
    </subcellularLocation>
</comment>
<dbReference type="GO" id="GO:0004386">
    <property type="term" value="F:helicase activity"/>
    <property type="evidence" value="ECO:0007669"/>
    <property type="project" value="UniProtKB-KW"/>
</dbReference>
<dbReference type="AlphaFoldDB" id="A0A2G8JB21"/>
<keyword evidence="5" id="KW-0067">ATP-binding</keyword>
<gene>
    <name evidence="5" type="ORF">BSL78_30255</name>
</gene>
<feature type="compositionally biased region" description="Polar residues" evidence="3">
    <location>
        <begin position="159"/>
        <end position="170"/>
    </location>
</feature>
<protein>
    <submittedName>
        <fullName evidence="5">Putative helicase MOV-10</fullName>
    </submittedName>
</protein>
<dbReference type="PANTHER" id="PTHR45418">
    <property type="entry name" value="CANCER/TESTIS ANTIGEN 55"/>
    <property type="match status" value="1"/>
</dbReference>
<sequence>VRADESLIGFDRLHQLGFVSSPKRFNVAITRPKALLIIVGNPHVLASDSKWRALLQYCLDNDAYVGCDLPDLSKFEEDQSDEKKPWKCLERVRGLLQWRVRGLLQRITRKILLTTRRESCISIINLKKLADEMTQSFVYQADGGKHEEGREDGRDCEDSVTSSDSSTQGVSPERAVYNLQTILSRSLESPPEPALVSPGPSGDGGLQSTPRMISLNLSMEKSRLS</sequence>
<reference evidence="5 6" key="1">
    <citation type="journal article" date="2017" name="PLoS Biol.">
        <title>The sea cucumber genome provides insights into morphological evolution and visceral regeneration.</title>
        <authorList>
            <person name="Zhang X."/>
            <person name="Sun L."/>
            <person name="Yuan J."/>
            <person name="Sun Y."/>
            <person name="Gao Y."/>
            <person name="Zhang L."/>
            <person name="Li S."/>
            <person name="Dai H."/>
            <person name="Hamel J.F."/>
            <person name="Liu C."/>
            <person name="Yu Y."/>
            <person name="Liu S."/>
            <person name="Lin W."/>
            <person name="Guo K."/>
            <person name="Jin S."/>
            <person name="Xu P."/>
            <person name="Storey K.B."/>
            <person name="Huan P."/>
            <person name="Zhang T."/>
            <person name="Zhou Y."/>
            <person name="Zhang J."/>
            <person name="Lin C."/>
            <person name="Li X."/>
            <person name="Xing L."/>
            <person name="Huo D."/>
            <person name="Sun M."/>
            <person name="Wang L."/>
            <person name="Mercier A."/>
            <person name="Li F."/>
            <person name="Yang H."/>
            <person name="Xiang J."/>
        </authorList>
    </citation>
    <scope>NUCLEOTIDE SEQUENCE [LARGE SCALE GENOMIC DNA]</scope>
    <source>
        <strain evidence="5">Shaxun</strain>
        <tissue evidence="5">Muscle</tissue>
    </source>
</reference>
<dbReference type="PANTHER" id="PTHR45418:SF1">
    <property type="entry name" value="CANCER_TESTIS ANTIGEN 55"/>
    <property type="match status" value="1"/>
</dbReference>
<evidence type="ECO:0000259" key="4">
    <source>
        <dbReference type="Pfam" id="PF13087"/>
    </source>
</evidence>
<dbReference type="Gene3D" id="3.40.50.300">
    <property type="entry name" value="P-loop containing nucleotide triphosphate hydrolases"/>
    <property type="match status" value="1"/>
</dbReference>
<dbReference type="InterPro" id="IPR027417">
    <property type="entry name" value="P-loop_NTPase"/>
</dbReference>
<dbReference type="Pfam" id="PF13087">
    <property type="entry name" value="AAA_12"/>
    <property type="match status" value="1"/>
</dbReference>
<feature type="compositionally biased region" description="Polar residues" evidence="3">
    <location>
        <begin position="206"/>
        <end position="219"/>
    </location>
</feature>
<proteinExistence type="predicted"/>
<name>A0A2G8JB21_STIJA</name>
<feature type="region of interest" description="Disordered" evidence="3">
    <location>
        <begin position="186"/>
        <end position="225"/>
    </location>
</feature>
<evidence type="ECO:0000256" key="1">
    <source>
        <dbReference type="ARBA" id="ARBA00004496"/>
    </source>
</evidence>
<feature type="region of interest" description="Disordered" evidence="3">
    <location>
        <begin position="142"/>
        <end position="173"/>
    </location>
</feature>